<dbReference type="OrthoDB" id="2107166at2759"/>
<evidence type="ECO:0000259" key="2">
    <source>
        <dbReference type="PROSITE" id="PS51782"/>
    </source>
</evidence>
<dbReference type="EMBL" id="CAJNOC010000114">
    <property type="protein sequence ID" value="CAF0716247.1"/>
    <property type="molecule type" value="Genomic_DNA"/>
</dbReference>
<reference evidence="3" key="1">
    <citation type="submission" date="2021-02" db="EMBL/GenBank/DDBJ databases">
        <authorList>
            <person name="Nowell W R."/>
        </authorList>
    </citation>
    <scope>NUCLEOTIDE SEQUENCE</scope>
    <source>
        <strain evidence="3">Ploen Becks lab</strain>
    </source>
</reference>
<dbReference type="SMART" id="SM00257">
    <property type="entry name" value="LysM"/>
    <property type="match status" value="1"/>
</dbReference>
<dbReference type="InterPro" id="IPR036779">
    <property type="entry name" value="LysM_dom_sf"/>
</dbReference>
<dbReference type="PANTHER" id="PTHR20932:SF8">
    <property type="entry name" value="LD22649P"/>
    <property type="match status" value="1"/>
</dbReference>
<organism evidence="3 4">
    <name type="scientific">Brachionus calyciflorus</name>
    <dbReference type="NCBI Taxonomy" id="104777"/>
    <lineage>
        <taxon>Eukaryota</taxon>
        <taxon>Metazoa</taxon>
        <taxon>Spiralia</taxon>
        <taxon>Gnathifera</taxon>
        <taxon>Rotifera</taxon>
        <taxon>Eurotatoria</taxon>
        <taxon>Monogononta</taxon>
        <taxon>Pseudotrocha</taxon>
        <taxon>Ploima</taxon>
        <taxon>Brachionidae</taxon>
        <taxon>Brachionus</taxon>
    </lineage>
</organism>
<evidence type="ECO:0000313" key="4">
    <source>
        <dbReference type="Proteomes" id="UP000663879"/>
    </source>
</evidence>
<dbReference type="Proteomes" id="UP000663879">
    <property type="component" value="Unassembled WGS sequence"/>
</dbReference>
<dbReference type="InterPro" id="IPR045030">
    <property type="entry name" value="LYSM1-4"/>
</dbReference>
<dbReference type="Pfam" id="PF01476">
    <property type="entry name" value="LysM"/>
    <property type="match status" value="1"/>
</dbReference>
<name>A0A813M8N9_9BILA</name>
<dbReference type="SUPFAM" id="SSF54106">
    <property type="entry name" value="LysM domain"/>
    <property type="match status" value="1"/>
</dbReference>
<dbReference type="PANTHER" id="PTHR20932">
    <property type="entry name" value="LYSM AND PUTATIVE PEPTIDOGLYCAN-BINDING DOMAIN-CONTAINING PROTEIN"/>
    <property type="match status" value="1"/>
</dbReference>
<feature type="region of interest" description="Disordered" evidence="1">
    <location>
        <begin position="1"/>
        <end position="31"/>
    </location>
</feature>
<keyword evidence="4" id="KW-1185">Reference proteome</keyword>
<dbReference type="Gene3D" id="3.10.350.10">
    <property type="entry name" value="LysM domain"/>
    <property type="match status" value="1"/>
</dbReference>
<dbReference type="AlphaFoldDB" id="A0A813M8N9"/>
<evidence type="ECO:0000256" key="1">
    <source>
        <dbReference type="SAM" id="MobiDB-lite"/>
    </source>
</evidence>
<dbReference type="CDD" id="cd00118">
    <property type="entry name" value="LysM"/>
    <property type="match status" value="1"/>
</dbReference>
<sequence length="259" mass="29659">MTSSSSSCELINEEPERRSLKPLTTKTTKKSNYGSLRTEIQQTTTQIINHKHKLKQGETLQGISLKYSVPIETIKRANKLWSNDLAFIKDFLIVPIEKTRINEFNIDENEIIDNEQVNVKIDSQNEQNAHFKDYLNKFDSVISESKLKLKTLESNPNLNGTKLKYSNSFVKDEFLDSNNKKQNLKKTSTIDTSYTSTCSSMSDHSQAAEVMITSPNNYSNFYSSNHNLIKTSSSSLSRARLAQENLQRLEKEKDDLFEL</sequence>
<dbReference type="PROSITE" id="PS51782">
    <property type="entry name" value="LYSM"/>
    <property type="match status" value="1"/>
</dbReference>
<accession>A0A813M8N9</accession>
<evidence type="ECO:0000313" key="3">
    <source>
        <dbReference type="EMBL" id="CAF0716247.1"/>
    </source>
</evidence>
<feature type="domain" description="LysM" evidence="2">
    <location>
        <begin position="50"/>
        <end position="94"/>
    </location>
</feature>
<dbReference type="InterPro" id="IPR018392">
    <property type="entry name" value="LysM"/>
</dbReference>
<comment type="caution">
    <text evidence="3">The sequence shown here is derived from an EMBL/GenBank/DDBJ whole genome shotgun (WGS) entry which is preliminary data.</text>
</comment>
<protein>
    <recommendedName>
        <fullName evidence="2">LysM domain-containing protein</fullName>
    </recommendedName>
</protein>
<proteinExistence type="predicted"/>
<gene>
    <name evidence="3" type="ORF">OXX778_LOCUS1681</name>
</gene>